<evidence type="ECO:0000313" key="2">
    <source>
        <dbReference type="Proteomes" id="UP001054945"/>
    </source>
</evidence>
<keyword evidence="2" id="KW-1185">Reference proteome</keyword>
<organism evidence="1 2">
    <name type="scientific">Caerostris extrusa</name>
    <name type="common">Bark spider</name>
    <name type="synonym">Caerostris bankana</name>
    <dbReference type="NCBI Taxonomy" id="172846"/>
    <lineage>
        <taxon>Eukaryota</taxon>
        <taxon>Metazoa</taxon>
        <taxon>Ecdysozoa</taxon>
        <taxon>Arthropoda</taxon>
        <taxon>Chelicerata</taxon>
        <taxon>Arachnida</taxon>
        <taxon>Araneae</taxon>
        <taxon>Araneomorphae</taxon>
        <taxon>Entelegynae</taxon>
        <taxon>Araneoidea</taxon>
        <taxon>Araneidae</taxon>
        <taxon>Caerostris</taxon>
    </lineage>
</organism>
<name>A0AAV4SCF8_CAEEX</name>
<evidence type="ECO:0000313" key="1">
    <source>
        <dbReference type="EMBL" id="GIY30989.1"/>
    </source>
</evidence>
<gene>
    <name evidence="1" type="ORF">CEXT_185621</name>
</gene>
<dbReference type="AlphaFoldDB" id="A0AAV4SCF8"/>
<accession>A0AAV4SCF8</accession>
<protein>
    <submittedName>
        <fullName evidence="1">Uncharacterized protein</fullName>
    </submittedName>
</protein>
<sequence>MHIRGHRQQSVGAKTSSIHKEEKVFPLHQGKGNSTTPEHSIVGVFDWLMNYSFLPLYYHTDLPWRVQREIQREIDGVKFTDTKAATSRVSVLSDGCSDLNNDEGLFGYQKLAFFSLPYKTWNSIFL</sequence>
<proteinExistence type="predicted"/>
<comment type="caution">
    <text evidence="1">The sequence shown here is derived from an EMBL/GenBank/DDBJ whole genome shotgun (WGS) entry which is preliminary data.</text>
</comment>
<dbReference type="Proteomes" id="UP001054945">
    <property type="component" value="Unassembled WGS sequence"/>
</dbReference>
<reference evidence="1 2" key="1">
    <citation type="submission" date="2021-06" db="EMBL/GenBank/DDBJ databases">
        <title>Caerostris extrusa draft genome.</title>
        <authorList>
            <person name="Kono N."/>
            <person name="Arakawa K."/>
        </authorList>
    </citation>
    <scope>NUCLEOTIDE SEQUENCE [LARGE SCALE GENOMIC DNA]</scope>
</reference>
<dbReference type="EMBL" id="BPLR01009302">
    <property type="protein sequence ID" value="GIY30989.1"/>
    <property type="molecule type" value="Genomic_DNA"/>
</dbReference>